<gene>
    <name evidence="3" type="ORF">MOX91_07100</name>
</gene>
<organism evidence="3 4">
    <name type="scientific">Intestinicryptomonas porci</name>
    <dbReference type="NCBI Taxonomy" id="2926320"/>
    <lineage>
        <taxon>Bacteria</taxon>
        <taxon>Pseudomonadati</taxon>
        <taxon>Verrucomicrobiota</taxon>
        <taxon>Opitutia</taxon>
        <taxon>Opitutales</taxon>
        <taxon>Intestinicryptomonaceae</taxon>
        <taxon>Intestinicryptomonas</taxon>
    </lineage>
</organism>
<dbReference type="CDD" id="cd16442">
    <property type="entry name" value="BPL"/>
    <property type="match status" value="1"/>
</dbReference>
<dbReference type="GO" id="GO:0004077">
    <property type="term" value="F:biotin--[biotin carboxyl-carrier protein] ligase activity"/>
    <property type="evidence" value="ECO:0007669"/>
    <property type="project" value="UniProtKB-EC"/>
</dbReference>
<evidence type="ECO:0000313" key="3">
    <source>
        <dbReference type="EMBL" id="MDX8415940.1"/>
    </source>
</evidence>
<dbReference type="EMBL" id="JALBUT010000007">
    <property type="protein sequence ID" value="MDX8415940.1"/>
    <property type="molecule type" value="Genomic_DNA"/>
</dbReference>
<feature type="domain" description="BPL/LPL catalytic" evidence="2">
    <location>
        <begin position="46"/>
        <end position="158"/>
    </location>
</feature>
<evidence type="ECO:0000259" key="2">
    <source>
        <dbReference type="Pfam" id="PF03099"/>
    </source>
</evidence>
<keyword evidence="4" id="KW-1185">Reference proteome</keyword>
<reference evidence="3 4" key="1">
    <citation type="submission" date="2022-03" db="EMBL/GenBank/DDBJ databases">
        <title>Novel taxa within the pig intestine.</title>
        <authorList>
            <person name="Wylensek D."/>
            <person name="Bishof K."/>
            <person name="Afrizal A."/>
            <person name="Clavel T."/>
        </authorList>
    </citation>
    <scope>NUCLEOTIDE SEQUENCE [LARGE SCALE GENOMIC DNA]</scope>
    <source>
        <strain evidence="3 4">CLA-KB-P66</strain>
    </source>
</reference>
<proteinExistence type="predicted"/>
<evidence type="ECO:0000256" key="1">
    <source>
        <dbReference type="ARBA" id="ARBA00022598"/>
    </source>
</evidence>
<protein>
    <submittedName>
        <fullName evidence="3">Biotin--[acetyl-CoA-carboxylase] ligase</fullName>
        <ecNumber evidence="3">6.3.4.15</ecNumber>
    </submittedName>
</protein>
<evidence type="ECO:0000313" key="4">
    <source>
        <dbReference type="Proteomes" id="UP001275932"/>
    </source>
</evidence>
<dbReference type="PANTHER" id="PTHR12835">
    <property type="entry name" value="BIOTIN PROTEIN LIGASE"/>
    <property type="match status" value="1"/>
</dbReference>
<dbReference type="RefSeq" id="WP_370397393.1">
    <property type="nucleotide sequence ID" value="NZ_JALBUT010000007.1"/>
</dbReference>
<dbReference type="NCBIfam" id="TIGR00121">
    <property type="entry name" value="birA_ligase"/>
    <property type="match status" value="1"/>
</dbReference>
<keyword evidence="1 3" id="KW-0436">Ligase</keyword>
<dbReference type="Proteomes" id="UP001275932">
    <property type="component" value="Unassembled WGS sequence"/>
</dbReference>
<name>A0ABU4WHB1_9BACT</name>
<dbReference type="InterPro" id="IPR004143">
    <property type="entry name" value="BPL_LPL_catalytic"/>
</dbReference>
<dbReference type="EC" id="6.3.4.15" evidence="3"/>
<dbReference type="InterPro" id="IPR045864">
    <property type="entry name" value="aa-tRNA-synth_II/BPL/LPL"/>
</dbReference>
<dbReference type="Gene3D" id="3.30.930.10">
    <property type="entry name" value="Bira Bifunctional Protein, Domain 2"/>
    <property type="match status" value="1"/>
</dbReference>
<comment type="caution">
    <text evidence="3">The sequence shown here is derived from an EMBL/GenBank/DDBJ whole genome shotgun (WGS) entry which is preliminary data.</text>
</comment>
<dbReference type="SUPFAM" id="SSF55681">
    <property type="entry name" value="Class II aaRS and biotin synthetases"/>
    <property type="match status" value="1"/>
</dbReference>
<dbReference type="Pfam" id="PF03099">
    <property type="entry name" value="BPL_LplA_LipB"/>
    <property type="match status" value="1"/>
</dbReference>
<dbReference type="InterPro" id="IPR004408">
    <property type="entry name" value="Biotin_CoA_COase_ligase"/>
</dbReference>
<sequence>MKPFFKQEQKLCEMRITDCLRKLDAGCCGFEFYEETDSTNLRAVEYLKNGKTPFAIVAAHQTDGKGRFDRSWRDFSGRSICITCGFGLKGVSSETVEKFSILAGVNVASTLSDYCKCRLKIKWPNDIFFEGRKLGGMIGQCFLEGGKLDSMIFGIGVNFGKINSFDGGNPVSMEECANAEIEINEACALVVNSVFSAFKTLSENPETDICKIFESFDFLRGKVISVNNFNNVLRGVAAGVDSKGRLLLETESLGTVACGAGETTILKDFK</sequence>
<accession>A0ABU4WHB1</accession>
<dbReference type="PANTHER" id="PTHR12835:SF5">
    <property type="entry name" value="BIOTIN--PROTEIN LIGASE"/>
    <property type="match status" value="1"/>
</dbReference>